<dbReference type="AlphaFoldDB" id="A0A6C2U7Z9"/>
<dbReference type="InterPro" id="IPR009362">
    <property type="entry name" value="YhcG_C"/>
</dbReference>
<dbReference type="InterPro" id="IPR011856">
    <property type="entry name" value="tRNA_endonuc-like_dom_sf"/>
</dbReference>
<evidence type="ECO:0008006" key="5">
    <source>
        <dbReference type="Google" id="ProtNLM"/>
    </source>
</evidence>
<dbReference type="Proteomes" id="UP000366872">
    <property type="component" value="Unassembled WGS sequence"/>
</dbReference>
<dbReference type="PANTHER" id="PTHR30547:SF5">
    <property type="entry name" value="NUCLEASE YHCG-RELATED"/>
    <property type="match status" value="1"/>
</dbReference>
<dbReference type="PANTHER" id="PTHR30547">
    <property type="entry name" value="UNCHARACTERIZED PROTEIN YHCG-RELATED"/>
    <property type="match status" value="1"/>
</dbReference>
<organism evidence="3 4">
    <name type="scientific">Pontiella desulfatans</name>
    <dbReference type="NCBI Taxonomy" id="2750659"/>
    <lineage>
        <taxon>Bacteria</taxon>
        <taxon>Pseudomonadati</taxon>
        <taxon>Kiritimatiellota</taxon>
        <taxon>Kiritimatiellia</taxon>
        <taxon>Kiritimatiellales</taxon>
        <taxon>Pontiellaceae</taxon>
        <taxon>Pontiella</taxon>
    </lineage>
</organism>
<evidence type="ECO:0000259" key="2">
    <source>
        <dbReference type="Pfam" id="PF17761"/>
    </source>
</evidence>
<name>A0A6C2U7Z9_PONDE</name>
<dbReference type="InterPro" id="IPR041527">
    <property type="entry name" value="YhcG_N"/>
</dbReference>
<feature type="domain" description="YhcG N-terminal" evidence="2">
    <location>
        <begin position="19"/>
        <end position="190"/>
    </location>
</feature>
<proteinExistence type="predicted"/>
<dbReference type="Gene3D" id="3.40.1350.10">
    <property type="match status" value="1"/>
</dbReference>
<accession>A0A6C2U7Z9</accession>
<evidence type="ECO:0000259" key="1">
    <source>
        <dbReference type="Pfam" id="PF06250"/>
    </source>
</evidence>
<reference evidence="3 4" key="1">
    <citation type="submission" date="2019-04" db="EMBL/GenBank/DDBJ databases">
        <authorList>
            <person name="Van Vliet M D."/>
        </authorList>
    </citation>
    <scope>NUCLEOTIDE SEQUENCE [LARGE SCALE GENOMIC DNA]</scope>
    <source>
        <strain evidence="3 4">F1</strain>
    </source>
</reference>
<keyword evidence="4" id="KW-1185">Reference proteome</keyword>
<dbReference type="Pfam" id="PF06250">
    <property type="entry name" value="YhcG_C"/>
    <property type="match status" value="1"/>
</dbReference>
<dbReference type="EMBL" id="CAAHFG010000003">
    <property type="protein sequence ID" value="VGO15857.1"/>
    <property type="molecule type" value="Genomic_DNA"/>
</dbReference>
<evidence type="ECO:0000313" key="4">
    <source>
        <dbReference type="Proteomes" id="UP000366872"/>
    </source>
</evidence>
<dbReference type="RefSeq" id="WP_136081424.1">
    <property type="nucleotide sequence ID" value="NZ_CAAHFG010000003.1"/>
</dbReference>
<feature type="domain" description="YhcG PDDEXK nuclease" evidence="1">
    <location>
        <begin position="215"/>
        <end position="368"/>
    </location>
</feature>
<gene>
    <name evidence="3" type="ORF">PDESU_04444</name>
</gene>
<protein>
    <recommendedName>
        <fullName evidence="5">Nuclease YhcG</fullName>
    </recommendedName>
</protein>
<dbReference type="GO" id="GO:0003676">
    <property type="term" value="F:nucleic acid binding"/>
    <property type="evidence" value="ECO:0007669"/>
    <property type="project" value="InterPro"/>
</dbReference>
<sequence length="381" mass="44504">MDEVFDFSSLVALCRETHTTMQQRAARSVNIELVVRNWLFGWYIVEYQQNGADRAEYGEAVLKKLSRELTTGLGRGFSVDSLELMRRFFTVYQGFVADERISETLSRISLLPNSEAVSRKSDIRQTLSAESAGGILELLANQFQLSWSHYVSLLTIERPEERRFYEIEAAANGWSVRELERQIGSSLFERLALSRNKEEIRTLSKEGLVLEKAADLIKDPLVLEFLELEQRASYSEDELEEAIIDKLEQFLLELGKGFLFEARQKRFTFDNDHFYVDLVFYNRLLRCYVLLDLKRDKLTHKDLGQMQMYVNHFDRHVKTEDEQPTIGIVLCHRKNDALVELTLPKDANIFASKYQLYLPSKEELKKQMQLITEELERDTKR</sequence>
<dbReference type="InterPro" id="IPR053148">
    <property type="entry name" value="PD-DEXK-like_domain"/>
</dbReference>
<evidence type="ECO:0000313" key="3">
    <source>
        <dbReference type="EMBL" id="VGO15857.1"/>
    </source>
</evidence>
<dbReference type="Pfam" id="PF17761">
    <property type="entry name" value="DUF1016_N"/>
    <property type="match status" value="1"/>
</dbReference>